<accession>A0ABW2UW74</accession>
<dbReference type="InterPro" id="IPR009256">
    <property type="entry name" value="YqgQ-like"/>
</dbReference>
<dbReference type="SUPFAM" id="SSF158379">
    <property type="entry name" value="YqgQ-like"/>
    <property type="match status" value="1"/>
</dbReference>
<dbReference type="InterPro" id="IPR023164">
    <property type="entry name" value="YqgQ-like_sf"/>
</dbReference>
<dbReference type="EMBL" id="JBHTGR010000057">
    <property type="protein sequence ID" value="MFC7748094.1"/>
    <property type="molecule type" value="Genomic_DNA"/>
</dbReference>
<protein>
    <submittedName>
        <fullName evidence="1">YqgQ family protein</fullName>
    </submittedName>
</protein>
<proteinExistence type="predicted"/>
<keyword evidence="2" id="KW-1185">Reference proteome</keyword>
<dbReference type="Pfam" id="PF06014">
    <property type="entry name" value="YqgQ-like"/>
    <property type="match status" value="1"/>
</dbReference>
<gene>
    <name evidence="1" type="ORF">ACFQU8_12960</name>
</gene>
<comment type="caution">
    <text evidence="1">The sequence shown here is derived from an EMBL/GenBank/DDBJ whole genome shotgun (WGS) entry which is preliminary data.</text>
</comment>
<name>A0ABW2UW74_9BACI</name>
<sequence length="77" mass="9005">MKTIYDVQQLLKKFGTIIYIGDRLADLELMEDEIKELYRLQCIGTKEYQEALLLLRGEISRLGRAKGEETNDINNRN</sequence>
<evidence type="ECO:0000313" key="1">
    <source>
        <dbReference type="EMBL" id="MFC7748094.1"/>
    </source>
</evidence>
<reference evidence="2" key="1">
    <citation type="journal article" date="2019" name="Int. J. Syst. Evol. Microbiol.">
        <title>The Global Catalogue of Microorganisms (GCM) 10K type strain sequencing project: providing services to taxonomists for standard genome sequencing and annotation.</title>
        <authorList>
            <consortium name="The Broad Institute Genomics Platform"/>
            <consortium name="The Broad Institute Genome Sequencing Center for Infectious Disease"/>
            <person name="Wu L."/>
            <person name="Ma J."/>
        </authorList>
    </citation>
    <scope>NUCLEOTIDE SEQUENCE [LARGE SCALE GENOMIC DNA]</scope>
    <source>
        <strain evidence="2">JCM 30234</strain>
    </source>
</reference>
<evidence type="ECO:0000313" key="2">
    <source>
        <dbReference type="Proteomes" id="UP001596620"/>
    </source>
</evidence>
<dbReference type="Proteomes" id="UP001596620">
    <property type="component" value="Unassembled WGS sequence"/>
</dbReference>
<organism evidence="1 2">
    <name type="scientific">Lentibacillus kimchii</name>
    <dbReference type="NCBI Taxonomy" id="1542911"/>
    <lineage>
        <taxon>Bacteria</taxon>
        <taxon>Bacillati</taxon>
        <taxon>Bacillota</taxon>
        <taxon>Bacilli</taxon>
        <taxon>Bacillales</taxon>
        <taxon>Bacillaceae</taxon>
        <taxon>Lentibacillus</taxon>
    </lineage>
</organism>
<dbReference type="Gene3D" id="1.10.287.760">
    <property type="entry name" value="YqgQ-like"/>
    <property type="match status" value="1"/>
</dbReference>
<dbReference type="RefSeq" id="WP_382361024.1">
    <property type="nucleotide sequence ID" value="NZ_JBHTGR010000057.1"/>
</dbReference>